<organism evidence="1 2">
    <name type="scientific">Proteobacteria bacterium 228</name>
    <dbReference type="NCBI Taxonomy" id="2083153"/>
    <lineage>
        <taxon>Bacteria</taxon>
        <taxon>Pseudomonadati</taxon>
        <taxon>Pseudomonadota</taxon>
    </lineage>
</organism>
<evidence type="ECO:0000313" key="2">
    <source>
        <dbReference type="Proteomes" id="UP000238196"/>
    </source>
</evidence>
<comment type="caution">
    <text evidence="1">The sequence shown here is derived from an EMBL/GenBank/DDBJ whole genome shotgun (WGS) entry which is preliminary data.</text>
</comment>
<dbReference type="AlphaFoldDB" id="A0A2S5KLC4"/>
<proteinExistence type="predicted"/>
<sequence length="72" mass="7967">MLGQWALPRTPMHFNLGFAVLLAIAHETCEIVGHHHYLEINDVIIDSVGGMLGVCMMSLLQSGYRRFSHSGS</sequence>
<evidence type="ECO:0000313" key="1">
    <source>
        <dbReference type="EMBL" id="PPC75637.1"/>
    </source>
</evidence>
<gene>
    <name evidence="1" type="ORF">C4K68_19780</name>
</gene>
<protein>
    <submittedName>
        <fullName evidence="1">Uncharacterized protein</fullName>
    </submittedName>
</protein>
<name>A0A2S5KLC4_9PROT</name>
<dbReference type="Proteomes" id="UP000238196">
    <property type="component" value="Unassembled WGS sequence"/>
</dbReference>
<dbReference type="EMBL" id="PRLP01000082">
    <property type="protein sequence ID" value="PPC75637.1"/>
    <property type="molecule type" value="Genomic_DNA"/>
</dbReference>
<accession>A0A2S5KLC4</accession>
<reference evidence="1 2" key="1">
    <citation type="submission" date="2018-02" db="EMBL/GenBank/DDBJ databases">
        <title>novel marine gammaproteobacteria from coastal saline agro ecosystem.</title>
        <authorList>
            <person name="Krishnan R."/>
            <person name="Ramesh Kumar N."/>
        </authorList>
    </citation>
    <scope>NUCLEOTIDE SEQUENCE [LARGE SCALE GENOMIC DNA]</scope>
    <source>
        <strain evidence="1 2">228</strain>
    </source>
</reference>